<accession>A0A4E9E9N1</accession>
<evidence type="ECO:0000313" key="2">
    <source>
        <dbReference type="EMBL" id="VIO51720.1"/>
    </source>
</evidence>
<dbReference type="AlphaFoldDB" id="A0A4E9E9N1"/>
<dbReference type="EMBL" id="CAAKMV010000009">
    <property type="protein sequence ID" value="VIO51720.1"/>
    <property type="molecule type" value="Genomic_DNA"/>
</dbReference>
<gene>
    <name evidence="2" type="ORF">FUG_LOCUS453</name>
    <name evidence="1" type="ORF">MDCFG202_LOCUS47833</name>
</gene>
<reference evidence="1" key="2">
    <citation type="submission" date="2021-03" db="EMBL/GenBank/DDBJ databases">
        <authorList>
            <person name="Alouane T."/>
            <person name="Langin T."/>
            <person name="Bonhomme L."/>
        </authorList>
    </citation>
    <scope>NUCLEOTIDE SEQUENCE</scope>
    <source>
        <strain evidence="1">MDC_Fg202</strain>
    </source>
</reference>
<reference evidence="2" key="1">
    <citation type="submission" date="2019-04" db="EMBL/GenBank/DDBJ databases">
        <authorList>
            <person name="Melise S."/>
            <person name="Noan J."/>
            <person name="Okalmin O."/>
        </authorList>
    </citation>
    <scope>NUCLEOTIDE SEQUENCE</scope>
    <source>
        <strain evidence="2">FN9</strain>
    </source>
</reference>
<evidence type="ECO:0000313" key="1">
    <source>
        <dbReference type="EMBL" id="CAG1967098.1"/>
    </source>
</evidence>
<organism evidence="2">
    <name type="scientific">Gibberella zeae</name>
    <name type="common">Wheat head blight fungus</name>
    <name type="synonym">Fusarium graminearum</name>
    <dbReference type="NCBI Taxonomy" id="5518"/>
    <lineage>
        <taxon>Eukaryota</taxon>
        <taxon>Fungi</taxon>
        <taxon>Dikarya</taxon>
        <taxon>Ascomycota</taxon>
        <taxon>Pezizomycotina</taxon>
        <taxon>Sordariomycetes</taxon>
        <taxon>Hypocreomycetidae</taxon>
        <taxon>Hypocreales</taxon>
        <taxon>Nectriaceae</taxon>
        <taxon>Fusarium</taxon>
    </lineage>
</organism>
<dbReference type="Proteomes" id="UP000746612">
    <property type="component" value="Unassembled WGS sequence"/>
</dbReference>
<protein>
    <submittedName>
        <fullName evidence="2">Uncharacterized protein</fullName>
    </submittedName>
</protein>
<proteinExistence type="predicted"/>
<sequence>MEAAYQRQKDVSVHNNKWGIMKSHAPASLLTQQQFNRSHGGAVRRQLHVNIGVLVQMVVTNTATSYAPKPHTSRHRPNKCTKWRLTVDQHITNLTTITDRDNAMALENQVLFSRDQLPSAPGSDIKNWK</sequence>
<dbReference type="EMBL" id="CAJPIJ010000074">
    <property type="protein sequence ID" value="CAG1967098.1"/>
    <property type="molecule type" value="Genomic_DNA"/>
</dbReference>
<name>A0A4E9E9N1_GIBZA</name>